<proteinExistence type="predicted"/>
<keyword evidence="1" id="KW-0378">Hydrolase</keyword>
<gene>
    <name evidence="4" type="ORF">COU47_02775</name>
</gene>
<feature type="domain" description="Glycoside hydrolase family 42 N-terminal" evidence="3">
    <location>
        <begin position="76"/>
        <end position="165"/>
    </location>
</feature>
<dbReference type="GO" id="GO:0005975">
    <property type="term" value="P:carbohydrate metabolic process"/>
    <property type="evidence" value="ECO:0007669"/>
    <property type="project" value="InterPro"/>
</dbReference>
<accession>A0A2H0TD39</accession>
<sequence>MGYIKTHKILTIVGLFFFLLLIVYSVLAAFTPVKKTKAYGITFSAFYAERFGIDWKEAYTAILDDLGARNIRLSAYWNEVEPIENVFDFSNLDWQIQEAERRNARIILAIGKKLPRWPECHVPEWIEELAPEDRHEKLLHYIAEVVLRYKDSSAITLWQIENEPFLPFGECIHTTEEELENELALVRGLDSRPILLSGSGEFSLWTKELRRADVFGSTMYRTVWDDRLKRHITYPFPASWYRAKQTLARLFGGNKPMLVIELQGESWNKKMTYELPVEAQYISMNPEQFQAVLSYASHTGFDTFYLWGVEWWYWLKTTQNDPRMWDIAKTALSSVR</sequence>
<dbReference type="InterPro" id="IPR017853">
    <property type="entry name" value="GH"/>
</dbReference>
<organism evidence="4 5">
    <name type="scientific">Candidatus Niyogibacteria bacterium CG10_big_fil_rev_8_21_14_0_10_46_36</name>
    <dbReference type="NCBI Taxonomy" id="1974726"/>
    <lineage>
        <taxon>Bacteria</taxon>
        <taxon>Candidatus Niyogiibacteriota</taxon>
    </lineage>
</organism>
<evidence type="ECO:0000256" key="2">
    <source>
        <dbReference type="ARBA" id="ARBA00023295"/>
    </source>
</evidence>
<keyword evidence="2" id="KW-0326">Glycosidase</keyword>
<reference evidence="5" key="1">
    <citation type="submission" date="2017-09" db="EMBL/GenBank/DDBJ databases">
        <title>Depth-based differentiation of microbial function through sediment-hosted aquifers and enrichment of novel symbionts in the deep terrestrial subsurface.</title>
        <authorList>
            <person name="Probst A.J."/>
            <person name="Ladd B."/>
            <person name="Jarett J.K."/>
            <person name="Geller-Mcgrath D.E."/>
            <person name="Sieber C.M.K."/>
            <person name="Emerson J.B."/>
            <person name="Anantharaman K."/>
            <person name="Thomas B.C."/>
            <person name="Malmstrom R."/>
            <person name="Stieglmeier M."/>
            <person name="Klingl A."/>
            <person name="Woyke T."/>
            <person name="Ryan C.M."/>
            <person name="Banfield J.F."/>
        </authorList>
    </citation>
    <scope>NUCLEOTIDE SEQUENCE [LARGE SCALE GENOMIC DNA]</scope>
</reference>
<name>A0A2H0TD39_9BACT</name>
<protein>
    <recommendedName>
        <fullName evidence="3">Glycoside hydrolase family 42 N-terminal domain-containing protein</fullName>
    </recommendedName>
</protein>
<evidence type="ECO:0000256" key="1">
    <source>
        <dbReference type="ARBA" id="ARBA00022801"/>
    </source>
</evidence>
<dbReference type="Pfam" id="PF02449">
    <property type="entry name" value="Glyco_hydro_42"/>
    <property type="match status" value="1"/>
</dbReference>
<dbReference type="GO" id="GO:0009341">
    <property type="term" value="C:beta-galactosidase complex"/>
    <property type="evidence" value="ECO:0007669"/>
    <property type="project" value="InterPro"/>
</dbReference>
<dbReference type="Proteomes" id="UP000231503">
    <property type="component" value="Unassembled WGS sequence"/>
</dbReference>
<dbReference type="GO" id="GO:0004565">
    <property type="term" value="F:beta-galactosidase activity"/>
    <property type="evidence" value="ECO:0007669"/>
    <property type="project" value="InterPro"/>
</dbReference>
<dbReference type="EMBL" id="PFCO01000006">
    <property type="protein sequence ID" value="PIR69476.1"/>
    <property type="molecule type" value="Genomic_DNA"/>
</dbReference>
<evidence type="ECO:0000313" key="5">
    <source>
        <dbReference type="Proteomes" id="UP000231503"/>
    </source>
</evidence>
<dbReference type="Gene3D" id="3.20.20.80">
    <property type="entry name" value="Glycosidases"/>
    <property type="match status" value="1"/>
</dbReference>
<comment type="caution">
    <text evidence="4">The sequence shown here is derived from an EMBL/GenBank/DDBJ whole genome shotgun (WGS) entry which is preliminary data.</text>
</comment>
<dbReference type="SUPFAM" id="SSF51445">
    <property type="entry name" value="(Trans)glycosidases"/>
    <property type="match status" value="1"/>
</dbReference>
<evidence type="ECO:0000313" key="4">
    <source>
        <dbReference type="EMBL" id="PIR69476.1"/>
    </source>
</evidence>
<dbReference type="AlphaFoldDB" id="A0A2H0TD39"/>
<evidence type="ECO:0000259" key="3">
    <source>
        <dbReference type="Pfam" id="PF02449"/>
    </source>
</evidence>
<dbReference type="InterPro" id="IPR013529">
    <property type="entry name" value="Glyco_hydro_42_N"/>
</dbReference>